<dbReference type="InterPro" id="IPR033131">
    <property type="entry name" value="Pectinesterase_Asp_AS"/>
</dbReference>
<dbReference type="Gramene" id="C.cajan_05937.t">
    <property type="protein sequence ID" value="C.cajan_05937.t"/>
    <property type="gene ID" value="C.cajan_05937"/>
</dbReference>
<dbReference type="EC" id="3.1.1.11" evidence="4 12"/>
<keyword evidence="5" id="KW-0134">Cell wall</keyword>
<comment type="pathway">
    <text evidence="2 12">Glycan metabolism; pectin degradation; 2-dehydro-3-deoxy-D-gluconate from pectin: step 1/5.</text>
</comment>
<evidence type="ECO:0000256" key="12">
    <source>
        <dbReference type="RuleBase" id="RU000589"/>
    </source>
</evidence>
<dbReference type="PANTHER" id="PTHR31321:SF31">
    <property type="entry name" value="PECTINESTERASE QRT1"/>
    <property type="match status" value="1"/>
</dbReference>
<dbReference type="AlphaFoldDB" id="A0A151U2G0"/>
<dbReference type="InterPro" id="IPR012334">
    <property type="entry name" value="Pectin_lyas_fold"/>
</dbReference>
<organism evidence="14 15">
    <name type="scientific">Cajanus cajan</name>
    <name type="common">Pigeon pea</name>
    <name type="synonym">Cajanus indicus</name>
    <dbReference type="NCBI Taxonomy" id="3821"/>
    <lineage>
        <taxon>Eukaryota</taxon>
        <taxon>Viridiplantae</taxon>
        <taxon>Streptophyta</taxon>
        <taxon>Embryophyta</taxon>
        <taxon>Tracheophyta</taxon>
        <taxon>Spermatophyta</taxon>
        <taxon>Magnoliopsida</taxon>
        <taxon>eudicotyledons</taxon>
        <taxon>Gunneridae</taxon>
        <taxon>Pentapetalae</taxon>
        <taxon>rosids</taxon>
        <taxon>fabids</taxon>
        <taxon>Fabales</taxon>
        <taxon>Fabaceae</taxon>
        <taxon>Papilionoideae</taxon>
        <taxon>50 kb inversion clade</taxon>
        <taxon>NPAAA clade</taxon>
        <taxon>indigoferoid/millettioid clade</taxon>
        <taxon>Phaseoleae</taxon>
        <taxon>Cajanus</taxon>
    </lineage>
</organism>
<evidence type="ECO:0000256" key="11">
    <source>
        <dbReference type="PROSITE-ProRule" id="PRU10040"/>
    </source>
</evidence>
<sequence>MRLSVLVYLVLWLKCVQVVHGDIVARNFITWEDFMVDEDGIAYSDVGGRVIVVDQSGNGDSTTVQGAVDMVPHNNTQRVKIFIYPGTYRERVHVPKSKPLISFIGKPNIMGNGNALNSMDIANAILPILTNSTKASDKASDGQEFGTIRTATLWVQSDFFCATAITIQNLVDKDADKRQAVALRVDGDKAVFYQVRLVGEQDTLLDNTGIHYFYQSYIQGSVDFIFGNAKSLFHECVLYSVAEFWGAIAAHHRDSADEDTGFSFVDCRITGTGSIFLGRAWGKYATTVYSYCDMDDIINPLGWSDWDNPSSQGSAMFGEYECSGKGSNRIVFFFVLVFVIWVQVDSAEGGVRNYISWEDFQVNEQRLFFKKSHNDVRVIVVNQNGGGHSKTVQGAVDMIPKNNKHRVKIYINPGIYREKVYIPVNKPYVSFIGKRNQTARTVITWNSKSSDMGPNGQALGTYDSATVGVDSDYFCATAVTFENSVIASAGGKGMQAVALRINSPRAMFYRVRIKGTQDTLLDNTGTHYFLKCRIVGKVDFICGSAKSLYENCRLQSVAENYGAIAAHHRNSPKEDTGFSFVGCSIRGTGSVYLGRAWGNYSRIIYSKCNMDGIINPEGWSEWNHPDRKKTAVFGEYECKGEGADRRFRVPWSKSLSYQEARPFLYESFIDGEQWLRL</sequence>
<evidence type="ECO:0000256" key="5">
    <source>
        <dbReference type="ARBA" id="ARBA00022512"/>
    </source>
</evidence>
<feature type="domain" description="Pectinesterase catalytic" evidence="13">
    <location>
        <begin position="51"/>
        <end position="328"/>
    </location>
</feature>
<feature type="domain" description="Pectinesterase catalytic" evidence="13">
    <location>
        <begin position="379"/>
        <end position="672"/>
    </location>
</feature>
<evidence type="ECO:0000256" key="2">
    <source>
        <dbReference type="ARBA" id="ARBA00005184"/>
    </source>
</evidence>
<dbReference type="InterPro" id="IPR011050">
    <property type="entry name" value="Pectin_lyase_fold/virulence"/>
</dbReference>
<proteinExistence type="inferred from homology"/>
<keyword evidence="9 12" id="KW-0063">Aspartyl esterase</keyword>
<dbReference type="Proteomes" id="UP000075243">
    <property type="component" value="Chromosome 2"/>
</dbReference>
<keyword evidence="15" id="KW-1185">Reference proteome</keyword>
<evidence type="ECO:0000313" key="14">
    <source>
        <dbReference type="EMBL" id="KYP73461.1"/>
    </source>
</evidence>
<feature type="active site" evidence="11">
    <location>
        <position position="223"/>
    </location>
</feature>
<evidence type="ECO:0000256" key="1">
    <source>
        <dbReference type="ARBA" id="ARBA00004191"/>
    </source>
</evidence>
<evidence type="ECO:0000256" key="10">
    <source>
        <dbReference type="ARBA" id="ARBA00047928"/>
    </source>
</evidence>
<dbReference type="InterPro" id="IPR000070">
    <property type="entry name" value="Pectinesterase_cat"/>
</dbReference>
<comment type="similarity">
    <text evidence="3">Belongs to the pectinesterase family.</text>
</comment>
<reference evidence="14 15" key="1">
    <citation type="journal article" date="2012" name="Nat. Biotechnol.">
        <title>Draft genome sequence of pigeonpea (Cajanus cajan), an orphan legume crop of resource-poor farmers.</title>
        <authorList>
            <person name="Varshney R.K."/>
            <person name="Chen W."/>
            <person name="Li Y."/>
            <person name="Bharti A.K."/>
            <person name="Saxena R.K."/>
            <person name="Schlueter J.A."/>
            <person name="Donoghue M.T."/>
            <person name="Azam S."/>
            <person name="Fan G."/>
            <person name="Whaley A.M."/>
            <person name="Farmer A.D."/>
            <person name="Sheridan J."/>
            <person name="Iwata A."/>
            <person name="Tuteja R."/>
            <person name="Penmetsa R.V."/>
            <person name="Wu W."/>
            <person name="Upadhyaya H.D."/>
            <person name="Yang S.P."/>
            <person name="Shah T."/>
            <person name="Saxena K.B."/>
            <person name="Michael T."/>
            <person name="McCombie W.R."/>
            <person name="Yang B."/>
            <person name="Zhang G."/>
            <person name="Yang H."/>
            <person name="Wang J."/>
            <person name="Spillane C."/>
            <person name="Cook D.R."/>
            <person name="May G.D."/>
            <person name="Xu X."/>
            <person name="Jackson S.A."/>
        </authorList>
    </citation>
    <scope>NUCLEOTIDE SEQUENCE [LARGE SCALE GENOMIC DNA]</scope>
    <source>
        <strain evidence="15">cv. Asha</strain>
    </source>
</reference>
<dbReference type="STRING" id="3821.A0A151U2G0"/>
<evidence type="ECO:0000256" key="8">
    <source>
        <dbReference type="ARBA" id="ARBA00022801"/>
    </source>
</evidence>
<comment type="subcellular location">
    <subcellularLocation>
        <location evidence="1">Secreted</location>
        <location evidence="1">Cell wall</location>
    </subcellularLocation>
</comment>
<gene>
    <name evidence="14" type="ORF">KK1_006086</name>
</gene>
<protein>
    <recommendedName>
        <fullName evidence="4 12">Pectinesterase</fullName>
        <ecNumber evidence="4 12">3.1.1.11</ecNumber>
    </recommendedName>
</protein>
<dbReference type="SUPFAM" id="SSF51126">
    <property type="entry name" value="Pectin lyase-like"/>
    <property type="match status" value="2"/>
</dbReference>
<evidence type="ECO:0000259" key="13">
    <source>
        <dbReference type="Pfam" id="PF01095"/>
    </source>
</evidence>
<accession>A0A151U2G0</accession>
<keyword evidence="6" id="KW-0964">Secreted</keyword>
<evidence type="ECO:0000256" key="4">
    <source>
        <dbReference type="ARBA" id="ARBA00013229"/>
    </source>
</evidence>
<dbReference type="Gene3D" id="2.160.20.10">
    <property type="entry name" value="Single-stranded right-handed beta-helix, Pectin lyase-like"/>
    <property type="match status" value="2"/>
</dbReference>
<dbReference type="OMA" id="IVIPMEM"/>
<evidence type="ECO:0000313" key="15">
    <source>
        <dbReference type="Proteomes" id="UP000075243"/>
    </source>
</evidence>
<evidence type="ECO:0000256" key="3">
    <source>
        <dbReference type="ARBA" id="ARBA00008891"/>
    </source>
</evidence>
<dbReference type="GO" id="GO:0030599">
    <property type="term" value="F:pectinesterase activity"/>
    <property type="evidence" value="ECO:0007669"/>
    <property type="project" value="UniProtKB-UniRule"/>
</dbReference>
<dbReference type="EMBL" id="CM003604">
    <property type="protein sequence ID" value="KYP73461.1"/>
    <property type="molecule type" value="Genomic_DNA"/>
</dbReference>
<keyword evidence="8 12" id="KW-0378">Hydrolase</keyword>
<dbReference type="GO" id="GO:0042545">
    <property type="term" value="P:cell wall modification"/>
    <property type="evidence" value="ECO:0007669"/>
    <property type="project" value="UniProtKB-UniRule"/>
</dbReference>
<dbReference type="Pfam" id="PF01095">
    <property type="entry name" value="Pectinesterase"/>
    <property type="match status" value="2"/>
</dbReference>
<dbReference type="PROSITE" id="PS00503">
    <property type="entry name" value="PECTINESTERASE_2"/>
    <property type="match status" value="1"/>
</dbReference>
<dbReference type="GO" id="GO:0045490">
    <property type="term" value="P:pectin catabolic process"/>
    <property type="evidence" value="ECO:0007669"/>
    <property type="project" value="UniProtKB-UniRule"/>
</dbReference>
<name>A0A151U2G0_CAJCA</name>
<dbReference type="UniPathway" id="UPA00545">
    <property type="reaction ID" value="UER00823"/>
</dbReference>
<feature type="chain" id="PRO_5007359080" description="Pectinesterase" evidence="12">
    <location>
        <begin position="22"/>
        <end position="677"/>
    </location>
</feature>
<evidence type="ECO:0000256" key="7">
    <source>
        <dbReference type="ARBA" id="ARBA00022729"/>
    </source>
</evidence>
<evidence type="ECO:0000256" key="6">
    <source>
        <dbReference type="ARBA" id="ARBA00022525"/>
    </source>
</evidence>
<feature type="signal peptide" evidence="12">
    <location>
        <begin position="1"/>
        <end position="21"/>
    </location>
</feature>
<keyword evidence="7 12" id="KW-0732">Signal</keyword>
<dbReference type="FunFam" id="2.160.20.10:FF:000008">
    <property type="entry name" value="Pectinesterase"/>
    <property type="match status" value="2"/>
</dbReference>
<evidence type="ECO:0000256" key="9">
    <source>
        <dbReference type="ARBA" id="ARBA00023085"/>
    </source>
</evidence>
<comment type="catalytic activity">
    <reaction evidence="10 12">
        <text>[(1-&gt;4)-alpha-D-galacturonosyl methyl ester](n) + n H2O = [(1-&gt;4)-alpha-D-galacturonosyl](n) + n methanol + n H(+)</text>
        <dbReference type="Rhea" id="RHEA:22380"/>
        <dbReference type="Rhea" id="RHEA-COMP:14570"/>
        <dbReference type="Rhea" id="RHEA-COMP:14573"/>
        <dbReference type="ChEBI" id="CHEBI:15377"/>
        <dbReference type="ChEBI" id="CHEBI:15378"/>
        <dbReference type="ChEBI" id="CHEBI:17790"/>
        <dbReference type="ChEBI" id="CHEBI:140522"/>
        <dbReference type="ChEBI" id="CHEBI:140523"/>
        <dbReference type="EC" id="3.1.1.11"/>
    </reaction>
</comment>
<dbReference type="PANTHER" id="PTHR31321">
    <property type="entry name" value="ACYL-COA THIOESTER HYDROLASE YBHC-RELATED"/>
    <property type="match status" value="1"/>
</dbReference>